<organism evidence="1 2">
    <name type="scientific">Dallia pectoralis</name>
    <name type="common">Alaska blackfish</name>
    <dbReference type="NCBI Taxonomy" id="75939"/>
    <lineage>
        <taxon>Eukaryota</taxon>
        <taxon>Metazoa</taxon>
        <taxon>Chordata</taxon>
        <taxon>Craniata</taxon>
        <taxon>Vertebrata</taxon>
        <taxon>Euteleostomi</taxon>
        <taxon>Actinopterygii</taxon>
        <taxon>Neopterygii</taxon>
        <taxon>Teleostei</taxon>
        <taxon>Protacanthopterygii</taxon>
        <taxon>Esociformes</taxon>
        <taxon>Umbridae</taxon>
        <taxon>Dallia</taxon>
    </lineage>
</organism>
<sequence>MLQTSSLKNIQPETLTFDLQLLRSVNCSSTMDPVDNYNNTLKSTLDLHALVNRTVTFCRSAALYTVELGQLQAAGRAIERRYKATGLTVHKLAYGEH</sequence>
<proteinExistence type="predicted"/>
<accession>A0ACC2H140</accession>
<comment type="caution">
    <text evidence="1">The sequence shown here is derived from an EMBL/GenBank/DDBJ whole genome shotgun (WGS) entry which is preliminary data.</text>
</comment>
<gene>
    <name evidence="1" type="ORF">DPEC_G00088900</name>
</gene>
<name>A0ACC2H140_DALPE</name>
<keyword evidence="2" id="KW-1185">Reference proteome</keyword>
<evidence type="ECO:0000313" key="1">
    <source>
        <dbReference type="EMBL" id="KAJ8009441.1"/>
    </source>
</evidence>
<dbReference type="EMBL" id="CM055734">
    <property type="protein sequence ID" value="KAJ8009441.1"/>
    <property type="molecule type" value="Genomic_DNA"/>
</dbReference>
<dbReference type="Proteomes" id="UP001157502">
    <property type="component" value="Chromosome 7"/>
</dbReference>
<protein>
    <submittedName>
        <fullName evidence="1">Uncharacterized protein</fullName>
    </submittedName>
</protein>
<reference evidence="1" key="1">
    <citation type="submission" date="2021-05" db="EMBL/GenBank/DDBJ databases">
        <authorList>
            <person name="Pan Q."/>
            <person name="Jouanno E."/>
            <person name="Zahm M."/>
            <person name="Klopp C."/>
            <person name="Cabau C."/>
            <person name="Louis A."/>
            <person name="Berthelot C."/>
            <person name="Parey E."/>
            <person name="Roest Crollius H."/>
            <person name="Montfort J."/>
            <person name="Robinson-Rechavi M."/>
            <person name="Bouchez O."/>
            <person name="Lampietro C."/>
            <person name="Lopez Roques C."/>
            <person name="Donnadieu C."/>
            <person name="Postlethwait J."/>
            <person name="Bobe J."/>
            <person name="Dillon D."/>
            <person name="Chandos A."/>
            <person name="von Hippel F."/>
            <person name="Guiguen Y."/>
        </authorList>
    </citation>
    <scope>NUCLEOTIDE SEQUENCE</scope>
    <source>
        <strain evidence="1">YG-Jan2019</strain>
    </source>
</reference>
<evidence type="ECO:0000313" key="2">
    <source>
        <dbReference type="Proteomes" id="UP001157502"/>
    </source>
</evidence>